<name>A0A1E3NKT7_9ASCO</name>
<dbReference type="RefSeq" id="XP_019017878.1">
    <property type="nucleotide sequence ID" value="XM_019161271.1"/>
</dbReference>
<reference evidence="2 3" key="1">
    <citation type="journal article" date="2016" name="Proc. Natl. Acad. Sci. U.S.A.">
        <title>Comparative genomics of biotechnologically important yeasts.</title>
        <authorList>
            <person name="Riley R."/>
            <person name="Haridas S."/>
            <person name="Wolfe K.H."/>
            <person name="Lopes M.R."/>
            <person name="Hittinger C.T."/>
            <person name="Goeker M."/>
            <person name="Salamov A.A."/>
            <person name="Wisecaver J.H."/>
            <person name="Long T.M."/>
            <person name="Calvey C.H."/>
            <person name="Aerts A.L."/>
            <person name="Barry K.W."/>
            <person name="Choi C."/>
            <person name="Clum A."/>
            <person name="Coughlan A.Y."/>
            <person name="Deshpande S."/>
            <person name="Douglass A.P."/>
            <person name="Hanson S.J."/>
            <person name="Klenk H.-P."/>
            <person name="LaButti K.M."/>
            <person name="Lapidus A."/>
            <person name="Lindquist E.A."/>
            <person name="Lipzen A.M."/>
            <person name="Meier-Kolthoff J.P."/>
            <person name="Ohm R.A."/>
            <person name="Otillar R.P."/>
            <person name="Pangilinan J.L."/>
            <person name="Peng Y."/>
            <person name="Rokas A."/>
            <person name="Rosa C.A."/>
            <person name="Scheuner C."/>
            <person name="Sibirny A.A."/>
            <person name="Slot J.C."/>
            <person name="Stielow J.B."/>
            <person name="Sun H."/>
            <person name="Kurtzman C.P."/>
            <person name="Blackwell M."/>
            <person name="Grigoriev I.V."/>
            <person name="Jeffries T.W."/>
        </authorList>
    </citation>
    <scope>NUCLEOTIDE SEQUENCE [LARGE SCALE GENOMIC DNA]</scope>
    <source>
        <strain evidence="2 3">NRRL Y-2026</strain>
    </source>
</reference>
<dbReference type="EMBL" id="KV454003">
    <property type="protein sequence ID" value="ODQ46765.1"/>
    <property type="molecule type" value="Genomic_DNA"/>
</dbReference>
<feature type="region of interest" description="Disordered" evidence="1">
    <location>
        <begin position="1"/>
        <end position="35"/>
    </location>
</feature>
<dbReference type="Proteomes" id="UP000094455">
    <property type="component" value="Unassembled WGS sequence"/>
</dbReference>
<dbReference type="AlphaFoldDB" id="A0A1E3NKT7"/>
<proteinExistence type="predicted"/>
<dbReference type="GeneID" id="30177958"/>
<sequence>MGIISDSGHITGLEENGNQDKKNDQNSEWESIDSSLDDRIMLRKPELFGL</sequence>
<protein>
    <submittedName>
        <fullName evidence="2">Uncharacterized protein</fullName>
    </submittedName>
</protein>
<evidence type="ECO:0000313" key="3">
    <source>
        <dbReference type="Proteomes" id="UP000094455"/>
    </source>
</evidence>
<organism evidence="2 3">
    <name type="scientific">Pichia membranifaciens NRRL Y-2026</name>
    <dbReference type="NCBI Taxonomy" id="763406"/>
    <lineage>
        <taxon>Eukaryota</taxon>
        <taxon>Fungi</taxon>
        <taxon>Dikarya</taxon>
        <taxon>Ascomycota</taxon>
        <taxon>Saccharomycotina</taxon>
        <taxon>Pichiomycetes</taxon>
        <taxon>Pichiales</taxon>
        <taxon>Pichiaceae</taxon>
        <taxon>Pichia</taxon>
    </lineage>
</organism>
<keyword evidence="3" id="KW-1185">Reference proteome</keyword>
<evidence type="ECO:0000256" key="1">
    <source>
        <dbReference type="SAM" id="MobiDB-lite"/>
    </source>
</evidence>
<feature type="non-terminal residue" evidence="2">
    <location>
        <position position="50"/>
    </location>
</feature>
<gene>
    <name evidence="2" type="ORF">PICMEDRAFT_16591</name>
</gene>
<evidence type="ECO:0000313" key="2">
    <source>
        <dbReference type="EMBL" id="ODQ46765.1"/>
    </source>
</evidence>
<accession>A0A1E3NKT7</accession>